<sequence>MASIVCKKDQFPATEKLTQKKKEDQIQGEDDEEEEMENNTRPNNVATHLHLKPNGPLDREVVLRRIRHRKRLHNVKKAVSALLSSPFASKNDMGNVAVSSASSRIKWVDDAFAAL</sequence>
<reference evidence="2" key="1">
    <citation type="journal article" date="2023" name="Nat. Plants">
        <title>Single-cell RNA sequencing provides a high-resolution roadmap for understanding the multicellular compartmentation of specialized metabolism.</title>
        <authorList>
            <person name="Sun S."/>
            <person name="Shen X."/>
            <person name="Li Y."/>
            <person name="Li Y."/>
            <person name="Wang S."/>
            <person name="Li R."/>
            <person name="Zhang H."/>
            <person name="Shen G."/>
            <person name="Guo B."/>
            <person name="Wei J."/>
            <person name="Xu J."/>
            <person name="St-Pierre B."/>
            <person name="Chen S."/>
            <person name="Sun C."/>
        </authorList>
    </citation>
    <scope>NUCLEOTIDE SEQUENCE [LARGE SCALE GENOMIC DNA]</scope>
</reference>
<evidence type="ECO:0000313" key="2">
    <source>
        <dbReference type="Proteomes" id="UP001060085"/>
    </source>
</evidence>
<keyword evidence="2" id="KW-1185">Reference proteome</keyword>
<name>A0ACC0A726_CATRO</name>
<protein>
    <submittedName>
        <fullName evidence="1">Uncharacterized protein</fullName>
    </submittedName>
</protein>
<gene>
    <name evidence="1" type="ORF">M9H77_24787</name>
</gene>
<organism evidence="1 2">
    <name type="scientific">Catharanthus roseus</name>
    <name type="common">Madagascar periwinkle</name>
    <name type="synonym">Vinca rosea</name>
    <dbReference type="NCBI Taxonomy" id="4058"/>
    <lineage>
        <taxon>Eukaryota</taxon>
        <taxon>Viridiplantae</taxon>
        <taxon>Streptophyta</taxon>
        <taxon>Embryophyta</taxon>
        <taxon>Tracheophyta</taxon>
        <taxon>Spermatophyta</taxon>
        <taxon>Magnoliopsida</taxon>
        <taxon>eudicotyledons</taxon>
        <taxon>Gunneridae</taxon>
        <taxon>Pentapetalae</taxon>
        <taxon>asterids</taxon>
        <taxon>lamiids</taxon>
        <taxon>Gentianales</taxon>
        <taxon>Apocynaceae</taxon>
        <taxon>Rauvolfioideae</taxon>
        <taxon>Vinceae</taxon>
        <taxon>Catharanthinae</taxon>
        <taxon>Catharanthus</taxon>
    </lineage>
</organism>
<dbReference type="EMBL" id="CM044706">
    <property type="protein sequence ID" value="KAI5655994.1"/>
    <property type="molecule type" value="Genomic_DNA"/>
</dbReference>
<comment type="caution">
    <text evidence="1">The sequence shown here is derived from an EMBL/GenBank/DDBJ whole genome shotgun (WGS) entry which is preliminary data.</text>
</comment>
<proteinExistence type="predicted"/>
<evidence type="ECO:0000313" key="1">
    <source>
        <dbReference type="EMBL" id="KAI5655994.1"/>
    </source>
</evidence>
<dbReference type="Proteomes" id="UP001060085">
    <property type="component" value="Linkage Group LG06"/>
</dbReference>
<accession>A0ACC0A726</accession>